<dbReference type="GO" id="GO:0016538">
    <property type="term" value="F:cyclin-dependent protein serine/threonine kinase regulator activity"/>
    <property type="evidence" value="ECO:0007669"/>
    <property type="project" value="InterPro"/>
</dbReference>
<reference evidence="3" key="1">
    <citation type="journal article" date="2017" name="Nucleic Acids Res.">
        <title>Proteogenomics produces comprehensive and highly accurate protein-coding gene annotation in a complete genome assembly of Malassezia sympodialis.</title>
        <authorList>
            <person name="Zhu Y."/>
            <person name="Engstroem P.G."/>
            <person name="Tellgren-Roth C."/>
            <person name="Baudo C.D."/>
            <person name="Kennell J.C."/>
            <person name="Sun S."/>
            <person name="Billmyre R.B."/>
            <person name="Schroeder M.S."/>
            <person name="Andersson A."/>
            <person name="Holm T."/>
            <person name="Sigurgeirsson B."/>
            <person name="Wu G."/>
            <person name="Sankaranarayanan S.R."/>
            <person name="Siddharthan R."/>
            <person name="Sanyal K."/>
            <person name="Lundeberg J."/>
            <person name="Nystedt B."/>
            <person name="Boekhout T."/>
            <person name="Dawson T.L. Jr."/>
            <person name="Heitman J."/>
            <person name="Scheynius A."/>
            <person name="Lehtioe J."/>
        </authorList>
    </citation>
    <scope>NUCLEOTIDE SEQUENCE [LARGE SCALE GENOMIC DNA]</scope>
    <source>
        <strain evidence="3">ATCC 42132</strain>
    </source>
</reference>
<accession>A0A1M8A913</accession>
<organism evidence="2 3">
    <name type="scientific">Malassezia sympodialis (strain ATCC 42132)</name>
    <name type="common">Atopic eczema-associated yeast</name>
    <dbReference type="NCBI Taxonomy" id="1230383"/>
    <lineage>
        <taxon>Eukaryota</taxon>
        <taxon>Fungi</taxon>
        <taxon>Dikarya</taxon>
        <taxon>Basidiomycota</taxon>
        <taxon>Ustilaginomycotina</taxon>
        <taxon>Malasseziomycetes</taxon>
        <taxon>Malasseziales</taxon>
        <taxon>Malasseziaceae</taxon>
        <taxon>Malassezia</taxon>
    </lineage>
</organism>
<gene>
    <name evidence="2" type="ORF">MSYG_3272</name>
</gene>
<dbReference type="GO" id="GO:0006357">
    <property type="term" value="P:regulation of transcription by RNA polymerase II"/>
    <property type="evidence" value="ECO:0007669"/>
    <property type="project" value="InterPro"/>
</dbReference>
<dbReference type="InterPro" id="IPR036915">
    <property type="entry name" value="Cyclin-like_sf"/>
</dbReference>
<dbReference type="VEuPathDB" id="FungiDB:MSYG_3272"/>
<keyword evidence="3" id="KW-1185">Reference proteome</keyword>
<sequence length="426" mass="47061">MARVRFISQTLATFCRTMVGSGGRLSAAAPARERSLPPTSSGVRDAQGPHEARKAPAKVTTIQDTPYFTPAQCERLQARARGHHTSAAKWDQMRMAACSFIAAVGAKLGCPQRTIGAAQMLYLRFHLFYPPADFSMHEVACACVFTATKLNDTQKRVYDVVLASYALRFPDLLVPPPGAASGACGDWIAHATVPEMDIDVDAIQQEQARLVALERLLLQCICFHFQPRSPLILRWTIKVARYWQIPKQDADLVWRTACDSHRTYAPLLYPPSTVACGCVYATAAMMCVQDGTTRLADLFVEPRTWLSAWSTSMEAIQDVALHLLHLYGMHAPSLTMDQRSDRAVPLHVTYPPPMSLLAWAACSPTETLGARVTQAQIWIRQQPMAPGTREQHVRVARNDDALPSTMYSAHPDDGGRSVATRYILLS</sequence>
<evidence type="ECO:0000256" key="1">
    <source>
        <dbReference type="SAM" id="MobiDB-lite"/>
    </source>
</evidence>
<dbReference type="OrthoDB" id="25002at2759"/>
<dbReference type="EMBL" id="LT671825">
    <property type="protein sequence ID" value="SHO78923.1"/>
    <property type="molecule type" value="Genomic_DNA"/>
</dbReference>
<feature type="region of interest" description="Disordered" evidence="1">
    <location>
        <begin position="25"/>
        <end position="57"/>
    </location>
</feature>
<dbReference type="InterPro" id="IPR043198">
    <property type="entry name" value="Cyclin/Ssn8"/>
</dbReference>
<dbReference type="CDD" id="cd20546">
    <property type="entry name" value="CYCLIN_SpCG1C_ScCTK2-like_rpt2"/>
    <property type="match status" value="1"/>
</dbReference>
<dbReference type="Gene3D" id="1.10.472.10">
    <property type="entry name" value="Cyclin-like"/>
    <property type="match status" value="2"/>
</dbReference>
<evidence type="ECO:0000313" key="3">
    <source>
        <dbReference type="Proteomes" id="UP000186303"/>
    </source>
</evidence>
<dbReference type="OMA" id="AKLGCPQ"/>
<dbReference type="AlphaFoldDB" id="A0A1M8A913"/>
<dbReference type="SUPFAM" id="SSF47954">
    <property type="entry name" value="Cyclin-like"/>
    <property type="match status" value="2"/>
</dbReference>
<dbReference type="Proteomes" id="UP000186303">
    <property type="component" value="Chromosome 5"/>
</dbReference>
<dbReference type="STRING" id="1230383.A0A1M8A913"/>
<proteinExistence type="predicted"/>
<name>A0A1M8A913_MALS4</name>
<protein>
    <submittedName>
        <fullName evidence="2">Uncharacterized protein</fullName>
    </submittedName>
</protein>
<evidence type="ECO:0000313" key="2">
    <source>
        <dbReference type="EMBL" id="SHO78923.1"/>
    </source>
</evidence>
<dbReference type="PANTHER" id="PTHR10026">
    <property type="entry name" value="CYCLIN"/>
    <property type="match status" value="1"/>
</dbReference>